<feature type="domain" description="ABC transmembrane type-1" evidence="8">
    <location>
        <begin position="106"/>
        <end position="307"/>
    </location>
</feature>
<evidence type="ECO:0000256" key="1">
    <source>
        <dbReference type="ARBA" id="ARBA00004651"/>
    </source>
</evidence>
<feature type="transmembrane region" description="Helical" evidence="7">
    <location>
        <begin position="142"/>
        <end position="164"/>
    </location>
</feature>
<comment type="similarity">
    <text evidence="7">Belongs to the binding-protein-dependent transport system permease family.</text>
</comment>
<evidence type="ECO:0000256" key="2">
    <source>
        <dbReference type="ARBA" id="ARBA00022448"/>
    </source>
</evidence>
<dbReference type="InterPro" id="IPR045621">
    <property type="entry name" value="BPD_transp_1_N"/>
</dbReference>
<feature type="transmembrane region" description="Helical" evidence="7">
    <location>
        <begin position="284"/>
        <end position="307"/>
    </location>
</feature>
<dbReference type="GO" id="GO:0005886">
    <property type="term" value="C:plasma membrane"/>
    <property type="evidence" value="ECO:0007669"/>
    <property type="project" value="UniProtKB-SubCell"/>
</dbReference>
<gene>
    <name evidence="9" type="ORF">SAMN05421630_105391</name>
</gene>
<evidence type="ECO:0000259" key="8">
    <source>
        <dbReference type="PROSITE" id="PS50928"/>
    </source>
</evidence>
<dbReference type="GO" id="GO:0055085">
    <property type="term" value="P:transmembrane transport"/>
    <property type="evidence" value="ECO:0007669"/>
    <property type="project" value="InterPro"/>
</dbReference>
<dbReference type="Pfam" id="PF00528">
    <property type="entry name" value="BPD_transp_1"/>
    <property type="match status" value="1"/>
</dbReference>
<keyword evidence="4 7" id="KW-0812">Transmembrane</keyword>
<dbReference type="CDD" id="cd06261">
    <property type="entry name" value="TM_PBP2"/>
    <property type="match status" value="1"/>
</dbReference>
<dbReference type="Gene3D" id="1.10.3720.10">
    <property type="entry name" value="MetI-like"/>
    <property type="match status" value="1"/>
</dbReference>
<comment type="subcellular location">
    <subcellularLocation>
        <location evidence="1 7">Cell membrane</location>
        <topology evidence="1 7">Multi-pass membrane protein</topology>
    </subcellularLocation>
</comment>
<dbReference type="InterPro" id="IPR000515">
    <property type="entry name" value="MetI-like"/>
</dbReference>
<name>A0A1G6RN70_9PSEU</name>
<dbReference type="Pfam" id="PF19300">
    <property type="entry name" value="BPD_transp_1_N"/>
    <property type="match status" value="1"/>
</dbReference>
<keyword evidence="10" id="KW-1185">Reference proteome</keyword>
<keyword evidence="3" id="KW-1003">Cell membrane</keyword>
<dbReference type="SUPFAM" id="SSF161098">
    <property type="entry name" value="MetI-like"/>
    <property type="match status" value="1"/>
</dbReference>
<feature type="transmembrane region" description="Helical" evidence="7">
    <location>
        <begin position="15"/>
        <end position="36"/>
    </location>
</feature>
<dbReference type="STRING" id="530584.SAMN05421630_105391"/>
<feature type="transmembrane region" description="Helical" evidence="7">
    <location>
        <begin position="234"/>
        <end position="255"/>
    </location>
</feature>
<dbReference type="EMBL" id="FMZE01000005">
    <property type="protein sequence ID" value="SDD06079.1"/>
    <property type="molecule type" value="Genomic_DNA"/>
</dbReference>
<evidence type="ECO:0000256" key="7">
    <source>
        <dbReference type="RuleBase" id="RU363032"/>
    </source>
</evidence>
<dbReference type="PROSITE" id="PS50928">
    <property type="entry name" value="ABC_TM1"/>
    <property type="match status" value="1"/>
</dbReference>
<dbReference type="PANTHER" id="PTHR43163:SF6">
    <property type="entry name" value="DIPEPTIDE TRANSPORT SYSTEM PERMEASE PROTEIN DPPB-RELATED"/>
    <property type="match status" value="1"/>
</dbReference>
<sequence>MTAGKVPVAYVLRRLAQAVLVLWAAFTVSFVILYLLPGDAVLTKLGSAEGGITADPAELAAIRAEYGMDEPVPVQYADRLLAALTGDFGTSVSTGETATHMVVSALPSTLAIAVPALLLAIVIGGGVALLGTYPRQRWLGQLLLSLPPLGISLPPFWVGLLLIQLFSFELGLLPAMGGEGFQSVILPSVTLALPVGAIVAQVLAKSLATQQAQPYVDVVAAKGASRSRVHIGHVLRNAAVPALTLAGVVTGNLLAGSVVTETVFSRDGIGRVTADAVTAQDIPVVQAVIVLAAAVFVLINLIVDLLYPVLDPRIAHTPDAGPARERAHV</sequence>
<organism evidence="9 10">
    <name type="scientific">Prauserella marina</name>
    <dbReference type="NCBI Taxonomy" id="530584"/>
    <lineage>
        <taxon>Bacteria</taxon>
        <taxon>Bacillati</taxon>
        <taxon>Actinomycetota</taxon>
        <taxon>Actinomycetes</taxon>
        <taxon>Pseudonocardiales</taxon>
        <taxon>Pseudonocardiaceae</taxon>
        <taxon>Prauserella</taxon>
    </lineage>
</organism>
<keyword evidence="2 7" id="KW-0813">Transport</keyword>
<proteinExistence type="inferred from homology"/>
<keyword evidence="6 7" id="KW-0472">Membrane</keyword>
<evidence type="ECO:0000256" key="5">
    <source>
        <dbReference type="ARBA" id="ARBA00022989"/>
    </source>
</evidence>
<evidence type="ECO:0000256" key="4">
    <source>
        <dbReference type="ARBA" id="ARBA00022692"/>
    </source>
</evidence>
<keyword evidence="5 7" id="KW-1133">Transmembrane helix</keyword>
<accession>A0A1G6RN70</accession>
<evidence type="ECO:0000313" key="9">
    <source>
        <dbReference type="EMBL" id="SDD06079.1"/>
    </source>
</evidence>
<dbReference type="PANTHER" id="PTHR43163">
    <property type="entry name" value="DIPEPTIDE TRANSPORT SYSTEM PERMEASE PROTEIN DPPB-RELATED"/>
    <property type="match status" value="1"/>
</dbReference>
<evidence type="ECO:0000313" key="10">
    <source>
        <dbReference type="Proteomes" id="UP000199494"/>
    </source>
</evidence>
<dbReference type="AlphaFoldDB" id="A0A1G6RN70"/>
<protein>
    <submittedName>
        <fullName evidence="9">Peptide/nickel transport system permease protein</fullName>
    </submittedName>
</protein>
<reference evidence="9 10" key="1">
    <citation type="submission" date="2016-10" db="EMBL/GenBank/DDBJ databases">
        <authorList>
            <person name="de Groot N.N."/>
        </authorList>
    </citation>
    <scope>NUCLEOTIDE SEQUENCE [LARGE SCALE GENOMIC DNA]</scope>
    <source>
        <strain evidence="9 10">CGMCC 4.5506</strain>
    </source>
</reference>
<evidence type="ECO:0000256" key="3">
    <source>
        <dbReference type="ARBA" id="ARBA00022475"/>
    </source>
</evidence>
<feature type="transmembrane region" description="Helical" evidence="7">
    <location>
        <begin position="184"/>
        <end position="204"/>
    </location>
</feature>
<feature type="transmembrane region" description="Helical" evidence="7">
    <location>
        <begin position="110"/>
        <end position="130"/>
    </location>
</feature>
<dbReference type="InterPro" id="IPR035906">
    <property type="entry name" value="MetI-like_sf"/>
</dbReference>
<evidence type="ECO:0000256" key="6">
    <source>
        <dbReference type="ARBA" id="ARBA00023136"/>
    </source>
</evidence>
<dbReference type="Proteomes" id="UP000199494">
    <property type="component" value="Unassembled WGS sequence"/>
</dbReference>